<dbReference type="InterPro" id="IPR036641">
    <property type="entry name" value="HPT_dom_sf"/>
</dbReference>
<sequence>MGKARWFAVMSEERYRRILESTKSLFLEELRVKSADIADTIERWRLGSVADDRLVDHLYRQTHTLKGVALTVGFADVHDIADAVSEFKHRHEESPLPKEELDRLAERAMKLEIYR</sequence>
<feature type="domain" description="HPt" evidence="1">
    <location>
        <begin position="27"/>
        <end position="106"/>
    </location>
</feature>
<proteinExistence type="predicted"/>
<dbReference type="Pfam" id="PF01627">
    <property type="entry name" value="Hpt"/>
    <property type="match status" value="1"/>
</dbReference>
<name>A0A5R9G6T8_9BACL</name>
<dbReference type="SUPFAM" id="SSF47226">
    <property type="entry name" value="Histidine-containing phosphotransfer domain, HPT domain"/>
    <property type="match status" value="1"/>
</dbReference>
<evidence type="ECO:0000313" key="2">
    <source>
        <dbReference type="EMBL" id="TLS52117.1"/>
    </source>
</evidence>
<accession>A0A5R9G6T8</accession>
<dbReference type="Gene3D" id="1.20.120.160">
    <property type="entry name" value="HPT domain"/>
    <property type="match status" value="1"/>
</dbReference>
<dbReference type="GO" id="GO:0000160">
    <property type="term" value="P:phosphorelay signal transduction system"/>
    <property type="evidence" value="ECO:0007669"/>
    <property type="project" value="InterPro"/>
</dbReference>
<dbReference type="EMBL" id="VCIW01000006">
    <property type="protein sequence ID" value="TLS52117.1"/>
    <property type="molecule type" value="Genomic_DNA"/>
</dbReference>
<dbReference type="Proteomes" id="UP000309676">
    <property type="component" value="Unassembled WGS sequence"/>
</dbReference>
<dbReference type="AlphaFoldDB" id="A0A5R9G6T8"/>
<organism evidence="2 3">
    <name type="scientific">Paenibacillus antri</name>
    <dbReference type="NCBI Taxonomy" id="2582848"/>
    <lineage>
        <taxon>Bacteria</taxon>
        <taxon>Bacillati</taxon>
        <taxon>Bacillota</taxon>
        <taxon>Bacilli</taxon>
        <taxon>Bacillales</taxon>
        <taxon>Paenibacillaceae</taxon>
        <taxon>Paenibacillus</taxon>
    </lineage>
</organism>
<comment type="caution">
    <text evidence="2">The sequence shown here is derived from an EMBL/GenBank/DDBJ whole genome shotgun (WGS) entry which is preliminary data.</text>
</comment>
<dbReference type="InterPro" id="IPR008207">
    <property type="entry name" value="Sig_transdc_His_kin_Hpt_dom"/>
</dbReference>
<evidence type="ECO:0000313" key="3">
    <source>
        <dbReference type="Proteomes" id="UP000309676"/>
    </source>
</evidence>
<evidence type="ECO:0000259" key="1">
    <source>
        <dbReference type="Pfam" id="PF01627"/>
    </source>
</evidence>
<gene>
    <name evidence="2" type="ORF">FE782_12205</name>
</gene>
<reference evidence="2 3" key="1">
    <citation type="submission" date="2019-05" db="EMBL/GenBank/DDBJ databases">
        <authorList>
            <person name="Narsing Rao M.P."/>
            <person name="Li W.J."/>
        </authorList>
    </citation>
    <scope>NUCLEOTIDE SEQUENCE [LARGE SCALE GENOMIC DNA]</scope>
    <source>
        <strain evidence="2 3">SYSU_K30003</strain>
    </source>
</reference>
<keyword evidence="3" id="KW-1185">Reference proteome</keyword>
<protein>
    <recommendedName>
        <fullName evidence="1">HPt domain-containing protein</fullName>
    </recommendedName>
</protein>